<sequence length="260" mass="28025">MMREGPGMSVEGAQAVRRALTILHCFRDNGPALGASDLGRRLDLPTSTAHRLARTLVASGFLEQDPATSRFRLGPSIVELGQLSFHQRGLHRAVPELTQLARVTSTTVDLALRGGNEVLILVGDSVRREAGIGLRRPLHSTALGKVLLAWSPDPDLAGLGPLPALTDRTIVDPSELKSELDLVRDQGYAVNDGESAAGVRTLAVPILDHAGNARYALALRATPELITIRRLDWYLTQARTCAKALEILLLPPEERPTPAL</sequence>
<proteinExistence type="predicted"/>
<dbReference type="GO" id="GO:0045892">
    <property type="term" value="P:negative regulation of DNA-templated transcription"/>
    <property type="evidence" value="ECO:0007669"/>
    <property type="project" value="TreeGrafter"/>
</dbReference>
<keyword evidence="2" id="KW-0805">Transcription regulation</keyword>
<keyword evidence="1" id="KW-0319">Glycerol metabolism</keyword>
<gene>
    <name evidence="9" type="ORF">GQ466_28240</name>
</gene>
<keyword evidence="3" id="KW-0238">DNA-binding</keyword>
<dbReference type="InterPro" id="IPR050707">
    <property type="entry name" value="HTH_MetabolicPath_Reg"/>
</dbReference>
<dbReference type="Proteomes" id="UP000431901">
    <property type="component" value="Unassembled WGS sequence"/>
</dbReference>
<protein>
    <recommendedName>
        <fullName evidence="6">Glycerol operon regulatory protein</fullName>
    </recommendedName>
</protein>
<keyword evidence="4" id="KW-0804">Transcription</keyword>
<dbReference type="FunFam" id="1.10.10.10:FF:000056">
    <property type="entry name" value="IclR family transcriptional regulator"/>
    <property type="match status" value="1"/>
</dbReference>
<dbReference type="OrthoDB" id="9000968at2"/>
<keyword evidence="10" id="KW-1185">Reference proteome</keyword>
<dbReference type="PROSITE" id="PS51077">
    <property type="entry name" value="HTH_ICLR"/>
    <property type="match status" value="1"/>
</dbReference>
<dbReference type="SUPFAM" id="SSF46785">
    <property type="entry name" value="Winged helix' DNA-binding domain"/>
    <property type="match status" value="1"/>
</dbReference>
<dbReference type="EMBL" id="WUTW01000009">
    <property type="protein sequence ID" value="MXQ67912.1"/>
    <property type="molecule type" value="Genomic_DNA"/>
</dbReference>
<comment type="function">
    <text evidence="5">May be an activator protein for the gylABX operon.</text>
</comment>
<evidence type="ECO:0000256" key="2">
    <source>
        <dbReference type="ARBA" id="ARBA00023015"/>
    </source>
</evidence>
<evidence type="ECO:0000256" key="6">
    <source>
        <dbReference type="ARBA" id="ARBA00070406"/>
    </source>
</evidence>
<dbReference type="PANTHER" id="PTHR30136">
    <property type="entry name" value="HELIX-TURN-HELIX TRANSCRIPTIONAL REGULATOR, ICLR FAMILY"/>
    <property type="match status" value="1"/>
</dbReference>
<comment type="caution">
    <text evidence="9">The sequence shown here is derived from an EMBL/GenBank/DDBJ whole genome shotgun (WGS) entry which is preliminary data.</text>
</comment>
<dbReference type="InterPro" id="IPR014757">
    <property type="entry name" value="Tscrpt_reg_IclR_C"/>
</dbReference>
<name>A0A6I4WMM0_9ACTN</name>
<evidence type="ECO:0000313" key="9">
    <source>
        <dbReference type="EMBL" id="MXQ67912.1"/>
    </source>
</evidence>
<dbReference type="Pfam" id="PF09339">
    <property type="entry name" value="HTH_IclR"/>
    <property type="match status" value="1"/>
</dbReference>
<dbReference type="InterPro" id="IPR005471">
    <property type="entry name" value="Tscrpt_reg_IclR_N"/>
</dbReference>
<dbReference type="Pfam" id="PF01614">
    <property type="entry name" value="IclR_C"/>
    <property type="match status" value="1"/>
</dbReference>
<dbReference type="PANTHER" id="PTHR30136:SF24">
    <property type="entry name" value="HTH-TYPE TRANSCRIPTIONAL REPRESSOR ALLR"/>
    <property type="match status" value="1"/>
</dbReference>
<evidence type="ECO:0000256" key="3">
    <source>
        <dbReference type="ARBA" id="ARBA00023125"/>
    </source>
</evidence>
<dbReference type="SMART" id="SM00346">
    <property type="entry name" value="HTH_ICLR"/>
    <property type="match status" value="1"/>
</dbReference>
<dbReference type="PROSITE" id="PS51078">
    <property type="entry name" value="ICLR_ED"/>
    <property type="match status" value="1"/>
</dbReference>
<dbReference type="InterPro" id="IPR036388">
    <property type="entry name" value="WH-like_DNA-bd_sf"/>
</dbReference>
<dbReference type="AlphaFoldDB" id="A0A6I4WMM0"/>
<feature type="domain" description="HTH iclR-type" evidence="7">
    <location>
        <begin position="13"/>
        <end position="75"/>
    </location>
</feature>
<organism evidence="9 10">
    <name type="scientific">Actinomadura rayongensis</name>
    <dbReference type="NCBI Taxonomy" id="1429076"/>
    <lineage>
        <taxon>Bacteria</taxon>
        <taxon>Bacillati</taxon>
        <taxon>Actinomycetota</taxon>
        <taxon>Actinomycetes</taxon>
        <taxon>Streptosporangiales</taxon>
        <taxon>Thermomonosporaceae</taxon>
        <taxon>Actinomadura</taxon>
    </lineage>
</organism>
<evidence type="ECO:0000256" key="1">
    <source>
        <dbReference type="ARBA" id="ARBA00022798"/>
    </source>
</evidence>
<evidence type="ECO:0000259" key="8">
    <source>
        <dbReference type="PROSITE" id="PS51078"/>
    </source>
</evidence>
<dbReference type="GO" id="GO:0006071">
    <property type="term" value="P:glycerol metabolic process"/>
    <property type="evidence" value="ECO:0007669"/>
    <property type="project" value="UniProtKB-KW"/>
</dbReference>
<evidence type="ECO:0000259" key="7">
    <source>
        <dbReference type="PROSITE" id="PS51077"/>
    </source>
</evidence>
<evidence type="ECO:0000313" key="10">
    <source>
        <dbReference type="Proteomes" id="UP000431901"/>
    </source>
</evidence>
<accession>A0A6I4WMM0</accession>
<dbReference type="GO" id="GO:0003700">
    <property type="term" value="F:DNA-binding transcription factor activity"/>
    <property type="evidence" value="ECO:0007669"/>
    <property type="project" value="TreeGrafter"/>
</dbReference>
<dbReference type="SUPFAM" id="SSF55781">
    <property type="entry name" value="GAF domain-like"/>
    <property type="match status" value="1"/>
</dbReference>
<evidence type="ECO:0000256" key="4">
    <source>
        <dbReference type="ARBA" id="ARBA00023163"/>
    </source>
</evidence>
<reference evidence="9 10" key="1">
    <citation type="submission" date="2019-12" db="EMBL/GenBank/DDBJ databases">
        <title>Nocardia macrotermitis sp. nov. and Nocardia aurantia sp. nov., isolated from the gut of the fungus growing-termite Macrotermes natalensis.</title>
        <authorList>
            <person name="Christine B."/>
            <person name="Rene B."/>
        </authorList>
    </citation>
    <scope>NUCLEOTIDE SEQUENCE [LARGE SCALE GENOMIC DNA]</scope>
    <source>
        <strain evidence="9 10">DSM 102126</strain>
    </source>
</reference>
<dbReference type="InterPro" id="IPR029016">
    <property type="entry name" value="GAF-like_dom_sf"/>
</dbReference>
<dbReference type="InterPro" id="IPR036390">
    <property type="entry name" value="WH_DNA-bd_sf"/>
</dbReference>
<evidence type="ECO:0000256" key="5">
    <source>
        <dbReference type="ARBA" id="ARBA00058938"/>
    </source>
</evidence>
<dbReference type="GO" id="GO:0003677">
    <property type="term" value="F:DNA binding"/>
    <property type="evidence" value="ECO:0007669"/>
    <property type="project" value="UniProtKB-KW"/>
</dbReference>
<feature type="domain" description="IclR-ED" evidence="8">
    <location>
        <begin position="76"/>
        <end position="251"/>
    </location>
</feature>
<dbReference type="Gene3D" id="1.10.10.10">
    <property type="entry name" value="Winged helix-like DNA-binding domain superfamily/Winged helix DNA-binding domain"/>
    <property type="match status" value="1"/>
</dbReference>
<dbReference type="Gene3D" id="3.30.450.40">
    <property type="match status" value="1"/>
</dbReference>